<dbReference type="Proteomes" id="UP000603715">
    <property type="component" value="Unassembled WGS sequence"/>
</dbReference>
<dbReference type="InterPro" id="IPR010998">
    <property type="entry name" value="Integrase_recombinase_N"/>
</dbReference>
<dbReference type="GO" id="GO:0003677">
    <property type="term" value="F:DNA binding"/>
    <property type="evidence" value="ECO:0007669"/>
    <property type="project" value="UniProtKB-UniRule"/>
</dbReference>
<keyword evidence="3" id="KW-0132">Cell division</keyword>
<evidence type="ECO:0000259" key="10">
    <source>
        <dbReference type="PROSITE" id="PS51898"/>
    </source>
</evidence>
<evidence type="ECO:0000256" key="3">
    <source>
        <dbReference type="ARBA" id="ARBA00022618"/>
    </source>
</evidence>
<evidence type="ECO:0000256" key="5">
    <source>
        <dbReference type="ARBA" id="ARBA00022908"/>
    </source>
</evidence>
<dbReference type="PROSITE" id="PS51898">
    <property type="entry name" value="TYR_RECOMBINASE"/>
    <property type="match status" value="1"/>
</dbReference>
<dbReference type="EMBL" id="JACXXP010000016">
    <property type="protein sequence ID" value="MBD3905516.1"/>
    <property type="molecule type" value="Genomic_DNA"/>
</dbReference>
<evidence type="ECO:0000313" key="14">
    <source>
        <dbReference type="EMBL" id="MCC9037030.1"/>
    </source>
</evidence>
<keyword evidence="15" id="KW-1185">Reference proteome</keyword>
<evidence type="ECO:0000313" key="15">
    <source>
        <dbReference type="Proteomes" id="UP000603715"/>
    </source>
</evidence>
<dbReference type="PROSITE" id="PS51900">
    <property type="entry name" value="CB"/>
    <property type="match status" value="1"/>
</dbReference>
<comment type="subcellular location">
    <subcellularLocation>
        <location evidence="1">Cytoplasm</location>
    </subcellularLocation>
</comment>
<dbReference type="InterPro" id="IPR013762">
    <property type="entry name" value="Integrase-like_cat_sf"/>
</dbReference>
<evidence type="ECO:0000256" key="2">
    <source>
        <dbReference type="ARBA" id="ARBA00022490"/>
    </source>
</evidence>
<dbReference type="EMBL" id="JAJJML010000001">
    <property type="protein sequence ID" value="MCC9035008.1"/>
    <property type="molecule type" value="Genomic_DNA"/>
</dbReference>
<dbReference type="SUPFAM" id="SSF56349">
    <property type="entry name" value="DNA breaking-rejoining enzymes"/>
    <property type="match status" value="1"/>
</dbReference>
<dbReference type="InterPro" id="IPR044068">
    <property type="entry name" value="CB"/>
</dbReference>
<dbReference type="PANTHER" id="PTHR30349">
    <property type="entry name" value="PHAGE INTEGRASE-RELATED"/>
    <property type="match status" value="1"/>
</dbReference>
<evidence type="ECO:0000313" key="16">
    <source>
        <dbReference type="Proteomes" id="UP001107960"/>
    </source>
</evidence>
<keyword evidence="7" id="KW-0233">DNA recombination</keyword>
<gene>
    <name evidence="12" type="ORF">IEW27_13070</name>
    <name evidence="13" type="ORF">LNP80_12205</name>
    <name evidence="14" type="ORF">LNP80_22730</name>
</gene>
<dbReference type="Proteomes" id="UP001107960">
    <property type="component" value="Unassembled WGS sequence"/>
</dbReference>
<dbReference type="GO" id="GO:0007059">
    <property type="term" value="P:chromosome segregation"/>
    <property type="evidence" value="ECO:0007669"/>
    <property type="project" value="UniProtKB-KW"/>
</dbReference>
<dbReference type="GO" id="GO:0051301">
    <property type="term" value="P:cell division"/>
    <property type="evidence" value="ECO:0007669"/>
    <property type="project" value="UniProtKB-KW"/>
</dbReference>
<dbReference type="GO" id="GO:0005737">
    <property type="term" value="C:cytoplasm"/>
    <property type="evidence" value="ECO:0007669"/>
    <property type="project" value="UniProtKB-SubCell"/>
</dbReference>
<feature type="domain" description="Core-binding (CB)" evidence="11">
    <location>
        <begin position="2"/>
        <end position="95"/>
    </location>
</feature>
<dbReference type="AlphaFoldDB" id="A0A9Q3USW0"/>
<evidence type="ECO:0000256" key="9">
    <source>
        <dbReference type="PROSITE-ProRule" id="PRU01248"/>
    </source>
</evidence>
<reference evidence="13" key="1">
    <citation type="submission" date="2021-11" db="EMBL/GenBank/DDBJ databases">
        <title>Description of novel Chryseobacterium species.</title>
        <authorList>
            <person name="Saticioglu I.B."/>
            <person name="Ay H."/>
            <person name="Altun S."/>
            <person name="Duman M."/>
        </authorList>
    </citation>
    <scope>NUCLEOTIDE SEQUENCE</scope>
    <source>
        <strain evidence="13">C-39</strain>
    </source>
</reference>
<dbReference type="InterPro" id="IPR004107">
    <property type="entry name" value="Integrase_SAM-like_N"/>
</dbReference>
<reference evidence="15" key="2">
    <citation type="submission" date="2023-07" db="EMBL/GenBank/DDBJ databases">
        <title>Description of novel Chryseobacterium sp. strain C-2.</title>
        <authorList>
            <person name="Saticioglu I.B."/>
        </authorList>
    </citation>
    <scope>NUCLEOTIDE SEQUENCE [LARGE SCALE GENOMIC DNA]</scope>
    <source>
        <strain evidence="15">C-2</strain>
    </source>
</reference>
<dbReference type="Gene3D" id="1.10.150.130">
    <property type="match status" value="1"/>
</dbReference>
<sequence length="338" mass="39097">MTDFAKHLENFFIKYLIGECNSSKHTIRAYRDAFTLLLIFMKDEKNINADNLQLKHLNRNVILDFLQWLEYKHKNEISTRNQRYAAIRSFCKYLQYEEPMRISEWQNIRSIKLKKNISGSFSYLSIDAIKLLLDQVPLNSSGSRRDLALLALLYDSGARVQEIADLTPDSIRFDNPNTIRLVGKGNKQRIVPLQKEQTDLLKNYIQDFGLNKFGKEKSPLFSNRIGEKLTTAGITYVLKKYAVAARLQNADLIPSKISPHIIRHSKAMHLLQGGVNLVYIRDFLGHKSIQTTEIYARADSKQKREALESVYVNVLPESNTERSWEKNPKLKDFLKSLS</sequence>
<accession>A0A9Q3USW0</accession>
<dbReference type="InterPro" id="IPR050090">
    <property type="entry name" value="Tyrosine_recombinase_XerCD"/>
</dbReference>
<feature type="domain" description="Tyr recombinase" evidence="10">
    <location>
        <begin position="119"/>
        <end position="308"/>
    </location>
</feature>
<keyword evidence="6 9" id="KW-0238">DNA-binding</keyword>
<keyword evidence="2" id="KW-0963">Cytoplasm</keyword>
<dbReference type="InterPro" id="IPR011010">
    <property type="entry name" value="DNA_brk_join_enz"/>
</dbReference>
<evidence type="ECO:0000256" key="7">
    <source>
        <dbReference type="ARBA" id="ARBA00023172"/>
    </source>
</evidence>
<evidence type="ECO:0000256" key="6">
    <source>
        <dbReference type="ARBA" id="ARBA00023125"/>
    </source>
</evidence>
<reference evidence="12" key="3">
    <citation type="submission" date="2024-05" db="EMBL/GenBank/DDBJ databases">
        <title>Description of novel Chryseobacterium sp. strain C-2.</title>
        <authorList>
            <person name="Saticioglu I.B."/>
        </authorList>
    </citation>
    <scope>NUCLEOTIDE SEQUENCE</scope>
    <source>
        <strain evidence="12">C-2</strain>
    </source>
</reference>
<evidence type="ECO:0000256" key="8">
    <source>
        <dbReference type="ARBA" id="ARBA00023306"/>
    </source>
</evidence>
<evidence type="ECO:0000313" key="12">
    <source>
        <dbReference type="EMBL" id="MBD3905516.1"/>
    </source>
</evidence>
<dbReference type="GO" id="GO:0015074">
    <property type="term" value="P:DNA integration"/>
    <property type="evidence" value="ECO:0007669"/>
    <property type="project" value="UniProtKB-KW"/>
</dbReference>
<dbReference type="PANTHER" id="PTHR30349:SF77">
    <property type="entry name" value="TYROSINE RECOMBINASE XERC"/>
    <property type="match status" value="1"/>
</dbReference>
<dbReference type="EMBL" id="JAJJML010000002">
    <property type="protein sequence ID" value="MCC9037030.1"/>
    <property type="molecule type" value="Genomic_DNA"/>
</dbReference>
<name>A0A9Q3USW0_9FLAO</name>
<protein>
    <submittedName>
        <fullName evidence="13">Site-specific integrase</fullName>
    </submittedName>
    <submittedName>
        <fullName evidence="12">Tyrosine-type recombinase/integrase</fullName>
    </submittedName>
</protein>
<dbReference type="InterPro" id="IPR002104">
    <property type="entry name" value="Integrase_catalytic"/>
</dbReference>
<dbReference type="CDD" id="cd01182">
    <property type="entry name" value="INT_RitC_C_like"/>
    <property type="match status" value="1"/>
</dbReference>
<evidence type="ECO:0000259" key="11">
    <source>
        <dbReference type="PROSITE" id="PS51900"/>
    </source>
</evidence>
<organism evidence="13 16">
    <name type="scientific">Chryseobacterium muglaense</name>
    <dbReference type="NCBI Taxonomy" id="2893752"/>
    <lineage>
        <taxon>Bacteria</taxon>
        <taxon>Pseudomonadati</taxon>
        <taxon>Bacteroidota</taxon>
        <taxon>Flavobacteriia</taxon>
        <taxon>Flavobacteriales</taxon>
        <taxon>Weeksellaceae</taxon>
        <taxon>Chryseobacterium group</taxon>
        <taxon>Chryseobacterium</taxon>
    </lineage>
</organism>
<dbReference type="GO" id="GO:0006310">
    <property type="term" value="P:DNA recombination"/>
    <property type="evidence" value="ECO:0007669"/>
    <property type="project" value="UniProtKB-KW"/>
</dbReference>
<evidence type="ECO:0000256" key="4">
    <source>
        <dbReference type="ARBA" id="ARBA00022829"/>
    </source>
</evidence>
<comment type="caution">
    <text evidence="13">The sequence shown here is derived from an EMBL/GenBank/DDBJ whole genome shotgun (WGS) entry which is preliminary data.</text>
</comment>
<dbReference type="Pfam" id="PF00589">
    <property type="entry name" value="Phage_integrase"/>
    <property type="match status" value="1"/>
</dbReference>
<dbReference type="Gene3D" id="1.10.443.10">
    <property type="entry name" value="Intergrase catalytic core"/>
    <property type="match status" value="1"/>
</dbReference>
<keyword evidence="4" id="KW-0159">Chromosome partition</keyword>
<dbReference type="Pfam" id="PF02899">
    <property type="entry name" value="Phage_int_SAM_1"/>
    <property type="match status" value="1"/>
</dbReference>
<keyword evidence="5" id="KW-0229">DNA integration</keyword>
<evidence type="ECO:0000256" key="1">
    <source>
        <dbReference type="ARBA" id="ARBA00004496"/>
    </source>
</evidence>
<dbReference type="RefSeq" id="WP_191180007.1">
    <property type="nucleotide sequence ID" value="NZ_JACXXP010000016.1"/>
</dbReference>
<keyword evidence="8" id="KW-0131">Cell cycle</keyword>
<proteinExistence type="predicted"/>
<evidence type="ECO:0000313" key="13">
    <source>
        <dbReference type="EMBL" id="MCC9035008.1"/>
    </source>
</evidence>